<sequence length="55" mass="6503">MHRKTALKRVNLPSGKSLSFGNLWRCPPNWRPYPEKGSGRGWIRILTQKEKIKRK</sequence>
<comment type="caution">
    <text evidence="1">The sequence shown here is derived from an EMBL/GenBank/DDBJ whole genome shotgun (WGS) entry which is preliminary data.</text>
</comment>
<accession>G9XRQ6</accession>
<proteinExistence type="predicted"/>
<protein>
    <submittedName>
        <fullName evidence="1">Uncharacterized protein</fullName>
    </submittedName>
</protein>
<name>G9XRQ6_DESHA</name>
<dbReference type="AlphaFoldDB" id="G9XRQ6"/>
<dbReference type="PATRIC" id="fig|537010.4.peg.3420"/>
<dbReference type="HOGENOM" id="CLU_3024689_0_0_9"/>
<gene>
    <name evidence="1" type="ORF">HMPREF0322_03654</name>
</gene>
<reference evidence="1 2" key="1">
    <citation type="submission" date="2011-08" db="EMBL/GenBank/DDBJ databases">
        <authorList>
            <person name="Weinstock G."/>
            <person name="Sodergren E."/>
            <person name="Clifton S."/>
            <person name="Fulton L."/>
            <person name="Fulton B."/>
            <person name="Courtney L."/>
            <person name="Fronick C."/>
            <person name="Harrison M."/>
            <person name="Strong C."/>
            <person name="Farmer C."/>
            <person name="Delahaunty K."/>
            <person name="Markovic C."/>
            <person name="Hall O."/>
            <person name="Minx P."/>
            <person name="Tomlinson C."/>
            <person name="Mitreva M."/>
            <person name="Hou S."/>
            <person name="Chen J."/>
            <person name="Wollam A."/>
            <person name="Pepin K.H."/>
            <person name="Johnson M."/>
            <person name="Bhonagiri V."/>
            <person name="Zhang X."/>
            <person name="Suruliraj S."/>
            <person name="Warren W."/>
            <person name="Chinwalla A."/>
            <person name="Mardis E.R."/>
            <person name="Wilson R.K."/>
        </authorList>
    </citation>
    <scope>NUCLEOTIDE SEQUENCE [LARGE SCALE GENOMIC DNA]</scope>
    <source>
        <strain evidence="1 2">DP7</strain>
    </source>
</reference>
<dbReference type="Proteomes" id="UP000004416">
    <property type="component" value="Unassembled WGS sequence"/>
</dbReference>
<dbReference type="EMBL" id="AFZX01000094">
    <property type="protein sequence ID" value="EHL05634.1"/>
    <property type="molecule type" value="Genomic_DNA"/>
</dbReference>
<evidence type="ECO:0000313" key="2">
    <source>
        <dbReference type="Proteomes" id="UP000004416"/>
    </source>
</evidence>
<organism evidence="1 2">
    <name type="scientific">Desulfitobacterium hafniense DP7</name>
    <dbReference type="NCBI Taxonomy" id="537010"/>
    <lineage>
        <taxon>Bacteria</taxon>
        <taxon>Bacillati</taxon>
        <taxon>Bacillota</taxon>
        <taxon>Clostridia</taxon>
        <taxon>Eubacteriales</taxon>
        <taxon>Desulfitobacteriaceae</taxon>
        <taxon>Desulfitobacterium</taxon>
    </lineage>
</organism>
<evidence type="ECO:0000313" key="1">
    <source>
        <dbReference type="EMBL" id="EHL05634.1"/>
    </source>
</evidence>